<evidence type="ECO:0000256" key="3">
    <source>
        <dbReference type="ARBA" id="ARBA00022927"/>
    </source>
</evidence>
<feature type="compositionally biased region" description="Pro residues" evidence="4">
    <location>
        <begin position="219"/>
        <end position="254"/>
    </location>
</feature>
<feature type="compositionally biased region" description="Low complexity" evidence="4">
    <location>
        <begin position="1"/>
        <end position="10"/>
    </location>
</feature>
<feature type="domain" description="Sec23/Sec24 beta-sandwich" evidence="9">
    <location>
        <begin position="824"/>
        <end position="908"/>
    </location>
</feature>
<dbReference type="InterPro" id="IPR050550">
    <property type="entry name" value="SEC23_SEC24_subfamily"/>
</dbReference>
<dbReference type="GO" id="GO:0008270">
    <property type="term" value="F:zinc ion binding"/>
    <property type="evidence" value="ECO:0007669"/>
    <property type="project" value="InterPro"/>
</dbReference>
<feature type="compositionally biased region" description="Pro residues" evidence="4">
    <location>
        <begin position="313"/>
        <end position="323"/>
    </location>
</feature>
<evidence type="ECO:0000256" key="1">
    <source>
        <dbReference type="ARBA" id="ARBA00008334"/>
    </source>
</evidence>
<keyword evidence="11" id="KW-1185">Reference proteome</keyword>
<dbReference type="SUPFAM" id="SSF82919">
    <property type="entry name" value="Zn-finger domain of Sec23/24"/>
    <property type="match status" value="1"/>
</dbReference>
<keyword evidence="2" id="KW-0813">Transport</keyword>
<dbReference type="OMA" id="RLCKHGD"/>
<evidence type="ECO:0000256" key="4">
    <source>
        <dbReference type="SAM" id="MobiDB-lite"/>
    </source>
</evidence>
<evidence type="ECO:0000313" key="11">
    <source>
        <dbReference type="Proteomes" id="UP000751190"/>
    </source>
</evidence>
<evidence type="ECO:0000313" key="10">
    <source>
        <dbReference type="EMBL" id="KAG8464021.1"/>
    </source>
</evidence>
<gene>
    <name evidence="10" type="ORF">KFE25_000189</name>
</gene>
<dbReference type="Pfam" id="PF08033">
    <property type="entry name" value="Sec23_BS"/>
    <property type="match status" value="1"/>
</dbReference>
<feature type="domain" description="Sec23/Sec24 helical" evidence="8">
    <location>
        <begin position="919"/>
        <end position="1020"/>
    </location>
</feature>
<sequence>MSAPPHGYAGAPPPGMHAPLPGKPLAPHMAGPGGPPPGFAPGGAHLGAGGYPVPHCGPPGTRPPNGAPGQPACGYGAPPQRNIGQGMQVPPPGTPLAPPTCAHPPQSGAQLHAGGARPPMPAGAMPPMAAGAMPPGARGPQPMGQPCSQAMPPPHAQPPQQPPRPGPPMQQPMHATQQPQTQPPQPGPPMQQPMHATQPPQLQPPQPGPPMQQPMHATPQPPRPGPPQPGPPQPGPPQPQQPQQPLRPGPPMQPPQQRQQPPQAARPGPPLQPQPQSQPPVAVQPPARPPQQLQPAGAPPYMGNGQGQQHVPPAEPPPPPPLNPAVRPRAPVQRRQYAEQEVVAQDEDAGTLASGGTGTGANAIAGIVPPSPLSPSGAAPKPVLARGQSSRSIDPSQIPRPAPLPESAALASGSVEVLASRELIGRVPPLACSAYTVHDDGNASPRFLRLAMNSLMNTHDHFLDPRMPVAAVLQPLAPLGPGEHPPPVVDFGEGGPPRCSRCRAYANPFWTFVDGGRRHVCNLCGASTDVSNDYFCNLGVDGMRRDIAERPELCRGVCEFAAPAAFQARPPRAPPLLFVVEATSYALRSGLFANACAIIGALASELPNAAEVGVLTFDDALHFHSLPLEPDAPVAPKLLVCPDVDEPCVPLPCARLVRPLGAVRAALQELLSALPSLLSHAPRVESALGAALTAAHELLAPTGGRIICLSALLPTRGALKLRDRSRALTSASDGSSREKELLTPAPEWEAFARKLVASQVSVHTCHFAGGPKHQYADVASVSHLARATGGATYVYAECHPDARPDAWAVRLHSELRALLLRDAGWEGVLRVRCSKGLRTAGYTSGLQKAGDIDFDLPSIDAESAITVHFEHEDKLDSNSVAYLQAALLYTTDRGERRLRVINSAITTTTHISNVFRYADLEAILNVVLRTAMVETASKRTHQIREQIVDKCVDMLAVYRRHCASSSASGQLILPESLKLLPLFGLSLTKVTALRQGADITVDERAARIAQACRLSVSAALNFIYPTLYALPLDGELPSLPPPTVALSSEKLEPSGVFLLDSGLQMILWFGSRVEPAVAQQLVGAPVLRGLDTSQLELRPPEFSPLARTAHAVISSLGSQRGGHYPRVQISSADDARDLRFLAMLTEDRSQAAMSYVEFLCHVHRQIQAKLT</sequence>
<dbReference type="SUPFAM" id="SSF53300">
    <property type="entry name" value="vWA-like"/>
    <property type="match status" value="1"/>
</dbReference>
<dbReference type="Pfam" id="PF04811">
    <property type="entry name" value="Sec23_trunk"/>
    <property type="match status" value="1"/>
</dbReference>
<feature type="compositionally biased region" description="Low complexity" evidence="4">
    <location>
        <begin position="324"/>
        <end position="335"/>
    </location>
</feature>
<feature type="compositionally biased region" description="Pro residues" evidence="4">
    <location>
        <begin position="11"/>
        <end position="24"/>
    </location>
</feature>
<dbReference type="GO" id="GO:0090110">
    <property type="term" value="P:COPII-coated vesicle cargo loading"/>
    <property type="evidence" value="ECO:0007669"/>
    <property type="project" value="TreeGrafter"/>
</dbReference>
<evidence type="ECO:0000259" key="7">
    <source>
        <dbReference type="Pfam" id="PF04811"/>
    </source>
</evidence>
<dbReference type="InterPro" id="IPR006900">
    <property type="entry name" value="Sec23/24_helical_dom"/>
</dbReference>
<dbReference type="Gene3D" id="1.20.120.730">
    <property type="entry name" value="Sec23/Sec24 helical domain"/>
    <property type="match status" value="1"/>
</dbReference>
<feature type="compositionally biased region" description="Pro residues" evidence="4">
    <location>
        <begin position="151"/>
        <end position="170"/>
    </location>
</feature>
<keyword evidence="3" id="KW-0653">Protein transport</keyword>
<dbReference type="Pfam" id="PF04810">
    <property type="entry name" value="zf-Sec23_Sec24"/>
    <property type="match status" value="1"/>
</dbReference>
<dbReference type="InterPro" id="IPR006895">
    <property type="entry name" value="Znf_Sec23_Sec24"/>
</dbReference>
<dbReference type="GO" id="GO:0000149">
    <property type="term" value="F:SNARE binding"/>
    <property type="evidence" value="ECO:0007669"/>
    <property type="project" value="TreeGrafter"/>
</dbReference>
<evidence type="ECO:0000259" key="9">
    <source>
        <dbReference type="Pfam" id="PF08033"/>
    </source>
</evidence>
<evidence type="ECO:0000259" key="5">
    <source>
        <dbReference type="Pfam" id="PF00626"/>
    </source>
</evidence>
<dbReference type="PRINTS" id="PR01217">
    <property type="entry name" value="PRICHEXTENSN"/>
</dbReference>
<dbReference type="InterPro" id="IPR006896">
    <property type="entry name" value="Sec23/24_trunk_dom"/>
</dbReference>
<dbReference type="AlphaFoldDB" id="A0A8J5X963"/>
<feature type="domain" description="Gelsolin-like" evidence="5">
    <location>
        <begin position="1040"/>
        <end position="1099"/>
    </location>
</feature>
<dbReference type="PANTHER" id="PTHR13803">
    <property type="entry name" value="SEC24-RELATED PROTEIN"/>
    <property type="match status" value="1"/>
</dbReference>
<dbReference type="InterPro" id="IPR029006">
    <property type="entry name" value="ADF-H/Gelsolin-like_dom_sf"/>
</dbReference>
<dbReference type="Gene3D" id="2.30.30.380">
    <property type="entry name" value="Zn-finger domain of Sec23/24"/>
    <property type="match status" value="1"/>
</dbReference>
<comment type="caution">
    <text evidence="10">The sequence shown here is derived from an EMBL/GenBank/DDBJ whole genome shotgun (WGS) entry which is preliminary data.</text>
</comment>
<feature type="compositionally biased region" description="Pro residues" evidence="4">
    <location>
        <begin position="89"/>
        <end position="102"/>
    </location>
</feature>
<evidence type="ECO:0000259" key="8">
    <source>
        <dbReference type="Pfam" id="PF04815"/>
    </source>
</evidence>
<feature type="domain" description="Sec23/Sec24 trunk" evidence="7">
    <location>
        <begin position="574"/>
        <end position="799"/>
    </location>
</feature>
<feature type="region of interest" description="Disordered" evidence="4">
    <location>
        <begin position="1"/>
        <end position="407"/>
    </location>
</feature>
<protein>
    <submittedName>
        <fullName evidence="10">Uncharacterized protein</fullName>
    </submittedName>
</protein>
<feature type="compositionally biased region" description="Pro residues" evidence="4">
    <location>
        <begin position="181"/>
        <end position="191"/>
    </location>
</feature>
<dbReference type="Pfam" id="PF00626">
    <property type="entry name" value="Gelsolin"/>
    <property type="match status" value="1"/>
</dbReference>
<feature type="domain" description="Zinc finger Sec23/Sec24-type" evidence="6">
    <location>
        <begin position="496"/>
        <end position="534"/>
    </location>
</feature>
<dbReference type="InterPro" id="IPR012990">
    <property type="entry name" value="Beta-sandwich_Sec23_24"/>
</dbReference>
<organism evidence="10 11">
    <name type="scientific">Diacronema lutheri</name>
    <name type="common">Unicellular marine alga</name>
    <name type="synonym">Monochrysis lutheri</name>
    <dbReference type="NCBI Taxonomy" id="2081491"/>
    <lineage>
        <taxon>Eukaryota</taxon>
        <taxon>Haptista</taxon>
        <taxon>Haptophyta</taxon>
        <taxon>Pavlovophyceae</taxon>
        <taxon>Pavlovales</taxon>
        <taxon>Pavlovaceae</taxon>
        <taxon>Diacronema</taxon>
    </lineage>
</organism>
<proteinExistence type="inferred from homology"/>
<dbReference type="Gene3D" id="3.40.20.10">
    <property type="entry name" value="Severin"/>
    <property type="match status" value="1"/>
</dbReference>
<dbReference type="PANTHER" id="PTHR13803:SF4">
    <property type="entry name" value="SECRETORY 24CD, ISOFORM C"/>
    <property type="match status" value="1"/>
</dbReference>
<dbReference type="EMBL" id="JAGTXO010000014">
    <property type="protein sequence ID" value="KAG8464021.1"/>
    <property type="molecule type" value="Genomic_DNA"/>
</dbReference>
<dbReference type="Pfam" id="PF04815">
    <property type="entry name" value="Sec23_helical"/>
    <property type="match status" value="1"/>
</dbReference>
<feature type="compositionally biased region" description="Low complexity" evidence="4">
    <location>
        <begin position="255"/>
        <end position="266"/>
    </location>
</feature>
<feature type="compositionally biased region" description="Pro residues" evidence="4">
    <location>
        <begin position="201"/>
        <end position="212"/>
    </location>
</feature>
<dbReference type="InterPro" id="IPR036174">
    <property type="entry name" value="Znf_Sec23_Sec24_sf"/>
</dbReference>
<comment type="similarity">
    <text evidence="1">Belongs to the SEC23/SEC24 family. SEC24 subfamily.</text>
</comment>
<dbReference type="SUPFAM" id="SSF81811">
    <property type="entry name" value="Helical domain of Sec23/24"/>
    <property type="match status" value="1"/>
</dbReference>
<dbReference type="GO" id="GO:0070971">
    <property type="term" value="C:endoplasmic reticulum exit site"/>
    <property type="evidence" value="ECO:0007669"/>
    <property type="project" value="TreeGrafter"/>
</dbReference>
<dbReference type="SUPFAM" id="SSF82754">
    <property type="entry name" value="C-terminal, gelsolin-like domain of Sec23/24"/>
    <property type="match status" value="1"/>
</dbReference>
<dbReference type="InterPro" id="IPR007123">
    <property type="entry name" value="Gelsolin-like_dom"/>
</dbReference>
<accession>A0A8J5X963</accession>
<dbReference type="GO" id="GO:0006886">
    <property type="term" value="P:intracellular protein transport"/>
    <property type="evidence" value="ECO:0007669"/>
    <property type="project" value="InterPro"/>
</dbReference>
<dbReference type="GO" id="GO:0030127">
    <property type="term" value="C:COPII vesicle coat"/>
    <property type="evidence" value="ECO:0007669"/>
    <property type="project" value="InterPro"/>
</dbReference>
<reference evidence="10" key="1">
    <citation type="submission" date="2021-05" db="EMBL/GenBank/DDBJ databases">
        <title>The genome of the haptophyte Pavlova lutheri (Diacronema luteri, Pavlovales) - a model for lipid biosynthesis in eukaryotic algae.</title>
        <authorList>
            <person name="Hulatt C.J."/>
            <person name="Posewitz M.C."/>
        </authorList>
    </citation>
    <scope>NUCLEOTIDE SEQUENCE</scope>
    <source>
        <strain evidence="10">NIVA-4/92</strain>
    </source>
</reference>
<dbReference type="Proteomes" id="UP000751190">
    <property type="component" value="Unassembled WGS sequence"/>
</dbReference>
<feature type="compositionally biased region" description="Gly residues" evidence="4">
    <location>
        <begin position="40"/>
        <end position="50"/>
    </location>
</feature>
<dbReference type="InterPro" id="IPR036465">
    <property type="entry name" value="vWFA_dom_sf"/>
</dbReference>
<dbReference type="SUPFAM" id="SSF81995">
    <property type="entry name" value="beta-sandwich domain of Sec23/24"/>
    <property type="match status" value="1"/>
</dbReference>
<feature type="compositionally biased region" description="Pro residues" evidence="4">
    <location>
        <begin position="267"/>
        <end position="289"/>
    </location>
</feature>
<feature type="compositionally biased region" description="Pro residues" evidence="4">
    <location>
        <begin position="55"/>
        <end position="66"/>
    </location>
</feature>
<feature type="compositionally biased region" description="Low complexity" evidence="4">
    <location>
        <begin position="290"/>
        <end position="300"/>
    </location>
</feature>
<dbReference type="OrthoDB" id="49016at2759"/>
<evidence type="ECO:0000256" key="2">
    <source>
        <dbReference type="ARBA" id="ARBA00022448"/>
    </source>
</evidence>
<dbReference type="InterPro" id="IPR036175">
    <property type="entry name" value="Sec23/24_helical_dom_sf"/>
</dbReference>
<evidence type="ECO:0000259" key="6">
    <source>
        <dbReference type="Pfam" id="PF04810"/>
    </source>
</evidence>
<dbReference type="Gene3D" id="3.40.50.410">
    <property type="entry name" value="von Willebrand factor, type A domain"/>
    <property type="match status" value="1"/>
</dbReference>
<dbReference type="InterPro" id="IPR036180">
    <property type="entry name" value="Gelsolin-like_dom_sf"/>
</dbReference>
<feature type="compositionally biased region" description="Low complexity" evidence="4">
    <location>
        <begin position="171"/>
        <end position="180"/>
    </location>
</feature>
<feature type="compositionally biased region" description="Low complexity" evidence="4">
    <location>
        <begin position="113"/>
        <end position="150"/>
    </location>
</feature>
<name>A0A8J5X963_DIALT</name>
<dbReference type="Gene3D" id="2.60.40.1670">
    <property type="entry name" value="beta-sandwich domain of Sec23/24"/>
    <property type="match status" value="1"/>
</dbReference>